<sequence length="134" mass="15552">MNDKKVPYGESCNNSILVHAYMHSVKIKYPKNENGTLFETPLIVALTGGKRVDFTFDNQNQWQFILQPSPKDFAEDTGIKYMATSISYNEDNGCVTDFSYMHTDYRKCPDRSFHKRNKGNCLSIETLKEHYNEH</sequence>
<dbReference type="AlphaFoldDB" id="A0A4R6XUI0"/>
<evidence type="ECO:0000313" key="1">
    <source>
        <dbReference type="EMBL" id="TDR23476.1"/>
    </source>
</evidence>
<keyword evidence="2" id="KW-1185">Reference proteome</keyword>
<reference evidence="1 2" key="1">
    <citation type="submission" date="2019-03" db="EMBL/GenBank/DDBJ databases">
        <title>Genomic Encyclopedia of Type Strains, Phase IV (KMG-IV): sequencing the most valuable type-strain genomes for metagenomic binning, comparative biology and taxonomic classification.</title>
        <authorList>
            <person name="Goeker M."/>
        </authorList>
    </citation>
    <scope>NUCLEOTIDE SEQUENCE [LARGE SCALE GENOMIC DNA]</scope>
    <source>
        <strain evidence="1 2">DSM 25488</strain>
    </source>
</reference>
<dbReference type="Proteomes" id="UP000295724">
    <property type="component" value="Unassembled WGS sequence"/>
</dbReference>
<accession>A0A4R6XUI0</accession>
<dbReference type="EMBL" id="SNZB01000001">
    <property type="protein sequence ID" value="TDR23476.1"/>
    <property type="molecule type" value="Genomic_DNA"/>
</dbReference>
<proteinExistence type="predicted"/>
<name>A0A4R6XUI0_9GAMM</name>
<evidence type="ECO:0000313" key="2">
    <source>
        <dbReference type="Proteomes" id="UP000295724"/>
    </source>
</evidence>
<comment type="caution">
    <text evidence="1">The sequence shown here is derived from an EMBL/GenBank/DDBJ whole genome shotgun (WGS) entry which is preliminary data.</text>
</comment>
<protein>
    <submittedName>
        <fullName evidence="1">Uncharacterized protein</fullName>
    </submittedName>
</protein>
<gene>
    <name evidence="1" type="ORF">C8D91_0337</name>
</gene>
<organism evidence="1 2">
    <name type="scientific">Marinicella litoralis</name>
    <dbReference type="NCBI Taxonomy" id="644220"/>
    <lineage>
        <taxon>Bacteria</taxon>
        <taxon>Pseudomonadati</taxon>
        <taxon>Pseudomonadota</taxon>
        <taxon>Gammaproteobacteria</taxon>
        <taxon>Lysobacterales</taxon>
        <taxon>Marinicellaceae</taxon>
        <taxon>Marinicella</taxon>
    </lineage>
</organism>